<dbReference type="InterPro" id="IPR036412">
    <property type="entry name" value="HAD-like_sf"/>
</dbReference>
<dbReference type="NCBIfam" id="TIGR01549">
    <property type="entry name" value="HAD-SF-IA-v1"/>
    <property type="match status" value="1"/>
</dbReference>
<accession>A0ABS5XE06</accession>
<dbReference type="SUPFAM" id="SSF56784">
    <property type="entry name" value="HAD-like"/>
    <property type="match status" value="1"/>
</dbReference>
<evidence type="ECO:0000256" key="1">
    <source>
        <dbReference type="ARBA" id="ARBA00001946"/>
    </source>
</evidence>
<gene>
    <name evidence="4" type="ORF">J7302_07070</name>
</gene>
<dbReference type="Proteomes" id="UP001519667">
    <property type="component" value="Unassembled WGS sequence"/>
</dbReference>
<evidence type="ECO:0000313" key="4">
    <source>
        <dbReference type="EMBL" id="MBT8765892.1"/>
    </source>
</evidence>
<dbReference type="InterPro" id="IPR006439">
    <property type="entry name" value="HAD-SF_hydro_IA"/>
</dbReference>
<name>A0ABS5XE06_9GAMM</name>
<dbReference type="NCBIfam" id="TIGR01509">
    <property type="entry name" value="HAD-SF-IA-v3"/>
    <property type="match status" value="1"/>
</dbReference>
<protein>
    <submittedName>
        <fullName evidence="4">HAD family hydrolase</fullName>
    </submittedName>
</protein>
<reference evidence="4 5" key="1">
    <citation type="submission" date="2021-04" db="EMBL/GenBank/DDBJ databases">
        <title>Pseudomonas boanensis sp. nov., a bacterium isolated from river water used for household purposes in Boane District, Mozambique.</title>
        <authorList>
            <person name="Nicklasson M."/>
            <person name="Martin-Rodriguez A.J."/>
            <person name="Thorell K."/>
            <person name="Neves L."/>
            <person name="Mussagy A."/>
            <person name="Rydberg H.A."/>
            <person name="Hernroth B."/>
            <person name="Svensson-Stadler L."/>
            <person name="Sjoling A."/>
        </authorList>
    </citation>
    <scope>NUCLEOTIDE SEQUENCE [LARGE SCALE GENOMIC DNA]</scope>
    <source>
        <strain evidence="4 5">DB1</strain>
    </source>
</reference>
<dbReference type="RefSeq" id="WP_215372228.1">
    <property type="nucleotide sequence ID" value="NZ_CP113889.1"/>
</dbReference>
<dbReference type="InterPro" id="IPR023214">
    <property type="entry name" value="HAD_sf"/>
</dbReference>
<dbReference type="EMBL" id="JAGTIS010000002">
    <property type="protein sequence ID" value="MBT8765892.1"/>
    <property type="molecule type" value="Genomic_DNA"/>
</dbReference>
<dbReference type="PRINTS" id="PR00413">
    <property type="entry name" value="HADHALOGNASE"/>
</dbReference>
<evidence type="ECO:0000256" key="2">
    <source>
        <dbReference type="ARBA" id="ARBA00022801"/>
    </source>
</evidence>
<comment type="cofactor">
    <cofactor evidence="1">
        <name>Mg(2+)</name>
        <dbReference type="ChEBI" id="CHEBI:18420"/>
    </cofactor>
</comment>
<dbReference type="Gene3D" id="3.40.50.1000">
    <property type="entry name" value="HAD superfamily/HAD-like"/>
    <property type="match status" value="1"/>
</dbReference>
<sequence>MSIRLITFDLDDTLWDNRPVIEGAETAMRDWLLEHTPALGALPVEHLWGIRAEVLAAEPTLRHRLSELRRRTLRRALEGVGYPADEALDLAEGAFQAMLHARHRITFYPDTVPTLERLANQYALGVITNGNADVRRLGLADYFQFALCAEELGIGKPDPTPFLEAVRRAGVGAAEAVHIGDHPADDIEGARGAGLRAIWFNPEGKIWTGDRLPDAEINSLAELPSVLARWARWH</sequence>
<dbReference type="Pfam" id="PF00702">
    <property type="entry name" value="Hydrolase"/>
    <property type="match status" value="1"/>
</dbReference>
<dbReference type="SFLD" id="SFLDS00003">
    <property type="entry name" value="Haloacid_Dehalogenase"/>
    <property type="match status" value="1"/>
</dbReference>
<dbReference type="PANTHER" id="PTHR46470:SF4">
    <property type="entry name" value="5-AMINO-6-(5-PHOSPHO-D-RIBITYLAMINO)URACIL PHOSPHATASE YIGB"/>
    <property type="match status" value="1"/>
</dbReference>
<dbReference type="InterPro" id="IPR051400">
    <property type="entry name" value="HAD-like_hydrolase"/>
</dbReference>
<keyword evidence="5" id="KW-1185">Reference proteome</keyword>
<proteinExistence type="predicted"/>
<keyword evidence="3" id="KW-0460">Magnesium</keyword>
<keyword evidence="2 4" id="KW-0378">Hydrolase</keyword>
<evidence type="ECO:0000313" key="5">
    <source>
        <dbReference type="Proteomes" id="UP001519667"/>
    </source>
</evidence>
<comment type="caution">
    <text evidence="4">The sequence shown here is derived from an EMBL/GenBank/DDBJ whole genome shotgun (WGS) entry which is preliminary data.</text>
</comment>
<dbReference type="Gene3D" id="1.20.120.1600">
    <property type="match status" value="1"/>
</dbReference>
<organism evidence="4 5">
    <name type="scientific">Metapseudomonas boanensis</name>
    <dbReference type="NCBI Taxonomy" id="2822138"/>
    <lineage>
        <taxon>Bacteria</taxon>
        <taxon>Pseudomonadati</taxon>
        <taxon>Pseudomonadota</taxon>
        <taxon>Gammaproteobacteria</taxon>
        <taxon>Pseudomonadales</taxon>
        <taxon>Pseudomonadaceae</taxon>
        <taxon>Metapseudomonas</taxon>
    </lineage>
</organism>
<dbReference type="GO" id="GO:0016787">
    <property type="term" value="F:hydrolase activity"/>
    <property type="evidence" value="ECO:0007669"/>
    <property type="project" value="UniProtKB-KW"/>
</dbReference>
<evidence type="ECO:0000256" key="3">
    <source>
        <dbReference type="ARBA" id="ARBA00022842"/>
    </source>
</evidence>
<dbReference type="SFLD" id="SFLDG01129">
    <property type="entry name" value="C1.5:_HAD__Beta-PGM__Phosphata"/>
    <property type="match status" value="1"/>
</dbReference>
<dbReference type="PANTHER" id="PTHR46470">
    <property type="entry name" value="N-ACYLNEURAMINATE-9-PHOSPHATASE"/>
    <property type="match status" value="1"/>
</dbReference>